<dbReference type="Pfam" id="PF13936">
    <property type="entry name" value="HTH_38"/>
    <property type="match status" value="1"/>
</dbReference>
<feature type="region of interest" description="Disordered" evidence="6">
    <location>
        <begin position="127"/>
        <end position="146"/>
    </location>
</feature>
<dbReference type="OrthoDB" id="9781678at2"/>
<dbReference type="InterPro" id="IPR012337">
    <property type="entry name" value="RNaseH-like_sf"/>
</dbReference>
<dbReference type="AlphaFoldDB" id="A0A5R9DV90"/>
<evidence type="ECO:0000256" key="2">
    <source>
        <dbReference type="ARBA" id="ARBA00006363"/>
    </source>
</evidence>
<feature type="domain" description="Integrase catalytic" evidence="7">
    <location>
        <begin position="145"/>
        <end position="308"/>
    </location>
</feature>
<evidence type="ECO:0000256" key="6">
    <source>
        <dbReference type="SAM" id="MobiDB-lite"/>
    </source>
</evidence>
<dbReference type="Gene3D" id="1.10.10.60">
    <property type="entry name" value="Homeodomain-like"/>
    <property type="match status" value="1"/>
</dbReference>
<evidence type="ECO:0000256" key="5">
    <source>
        <dbReference type="ARBA" id="ARBA00023172"/>
    </source>
</evidence>
<dbReference type="GO" id="GO:0015074">
    <property type="term" value="P:DNA integration"/>
    <property type="evidence" value="ECO:0007669"/>
    <property type="project" value="InterPro"/>
</dbReference>
<sequence>MSYTYLTIEERSKIEVLVQEGYKINHIANLLGRNRSTIYRELNRCSTPSYVAKASQADANQLASHKGRKAKHTPKLLEDIQHKLELTWSPEQIVGRDYQEKLCFKKIYNWIYEGILNVPLQVLRHKGKSRQPHETRGKFNIGRSISKRPKSVRNRQAFGHWELDTMVSSRGKSKGCLATFAERKSRLYLAFLIPNRTKDAMHNAIEQLTSNLPDHTLKSFTSDRGKEFACYPDVEASGIDFYFADAYSAWQRGTNENSNGLMREFFPKKTDIAKVSETELFTALWLMNNRPRKCLNYQTPLEKFIHETSLIE</sequence>
<dbReference type="EMBL" id="VBSP01000015">
    <property type="protein sequence ID" value="TLQ41543.1"/>
    <property type="molecule type" value="Genomic_DNA"/>
</dbReference>
<accession>A0A5R9DV90</accession>
<dbReference type="PROSITE" id="PS50994">
    <property type="entry name" value="INTEGRASE"/>
    <property type="match status" value="1"/>
</dbReference>
<dbReference type="GO" id="GO:0005829">
    <property type="term" value="C:cytosol"/>
    <property type="evidence" value="ECO:0007669"/>
    <property type="project" value="TreeGrafter"/>
</dbReference>
<comment type="function">
    <text evidence="1">Required for the transposition of the insertion element.</text>
</comment>
<dbReference type="InterPro" id="IPR001598">
    <property type="entry name" value="Transposase_IS30_CS"/>
</dbReference>
<dbReference type="SUPFAM" id="SSF53098">
    <property type="entry name" value="Ribonuclease H-like"/>
    <property type="match status" value="1"/>
</dbReference>
<dbReference type="PANTHER" id="PTHR10948:SF23">
    <property type="entry name" value="TRANSPOSASE INSI FOR INSERTION SEQUENCE ELEMENT IS30A-RELATED"/>
    <property type="match status" value="1"/>
</dbReference>
<reference evidence="8 9" key="1">
    <citation type="submission" date="2019-05" db="EMBL/GenBank/DDBJ databases">
        <title>The metagenome of a microbial culture collection derived from dairy environment covers the genomic content of the human microbiome.</title>
        <authorList>
            <person name="Roder T."/>
            <person name="Wuthrich D."/>
            <person name="Sattari Z."/>
            <person name="Von Ah U."/>
            <person name="Bar C."/>
            <person name="Ronchi F."/>
            <person name="Macpherson A.J."/>
            <person name="Ganal-Vonarburg S.C."/>
            <person name="Bruggmann R."/>
            <person name="Vergeres G."/>
        </authorList>
    </citation>
    <scope>NUCLEOTIDE SEQUENCE [LARGE SCALE GENOMIC DNA]</scope>
    <source>
        <strain evidence="8 9">FAM 24227</strain>
    </source>
</reference>
<evidence type="ECO:0000259" key="7">
    <source>
        <dbReference type="PROSITE" id="PS50994"/>
    </source>
</evidence>
<evidence type="ECO:0000313" key="8">
    <source>
        <dbReference type="EMBL" id="TLQ41543.1"/>
    </source>
</evidence>
<dbReference type="GO" id="GO:0003677">
    <property type="term" value="F:DNA binding"/>
    <property type="evidence" value="ECO:0007669"/>
    <property type="project" value="UniProtKB-KW"/>
</dbReference>
<organism evidence="8 9">
    <name type="scientific">Ruoffia tabacinasalis</name>
    <dbReference type="NCBI Taxonomy" id="87458"/>
    <lineage>
        <taxon>Bacteria</taxon>
        <taxon>Bacillati</taxon>
        <taxon>Bacillota</taxon>
        <taxon>Bacilli</taxon>
        <taxon>Lactobacillales</taxon>
        <taxon>Aerococcaceae</taxon>
        <taxon>Ruoffia</taxon>
    </lineage>
</organism>
<dbReference type="InterPro" id="IPR051917">
    <property type="entry name" value="Transposase-Integrase"/>
</dbReference>
<evidence type="ECO:0000256" key="4">
    <source>
        <dbReference type="ARBA" id="ARBA00023125"/>
    </source>
</evidence>
<proteinExistence type="inferred from homology"/>
<keyword evidence="4" id="KW-0238">DNA-binding</keyword>
<keyword evidence="5" id="KW-0233">DNA recombination</keyword>
<dbReference type="InterPro" id="IPR053392">
    <property type="entry name" value="Transposase_IS30-like"/>
</dbReference>
<dbReference type="NCBIfam" id="NF033563">
    <property type="entry name" value="transpos_IS30"/>
    <property type="match status" value="1"/>
</dbReference>
<dbReference type="PANTHER" id="PTHR10948">
    <property type="entry name" value="TRANSPOSASE"/>
    <property type="match status" value="1"/>
</dbReference>
<name>A0A5R9DV90_9LACT</name>
<dbReference type="InterPro" id="IPR036397">
    <property type="entry name" value="RNaseH_sf"/>
</dbReference>
<evidence type="ECO:0000313" key="9">
    <source>
        <dbReference type="Proteomes" id="UP000306420"/>
    </source>
</evidence>
<dbReference type="InterPro" id="IPR025246">
    <property type="entry name" value="IS30-like_HTH"/>
</dbReference>
<gene>
    <name evidence="8" type="ORF">FEZ33_05705</name>
</gene>
<dbReference type="GO" id="GO:0004803">
    <property type="term" value="F:transposase activity"/>
    <property type="evidence" value="ECO:0007669"/>
    <property type="project" value="InterPro"/>
</dbReference>
<comment type="caution">
    <text evidence="8">The sequence shown here is derived from an EMBL/GenBank/DDBJ whole genome shotgun (WGS) entry which is preliminary data.</text>
</comment>
<protein>
    <submittedName>
        <fullName evidence="8">IS30 family transposase</fullName>
    </submittedName>
</protein>
<dbReference type="InterPro" id="IPR001584">
    <property type="entry name" value="Integrase_cat-core"/>
</dbReference>
<keyword evidence="3" id="KW-0815">Transposition</keyword>
<dbReference type="PROSITE" id="PS01043">
    <property type="entry name" value="TRANSPOSASE_IS30"/>
    <property type="match status" value="1"/>
</dbReference>
<dbReference type="RefSeq" id="WP_138404444.1">
    <property type="nucleotide sequence ID" value="NZ_VBSP01000015.1"/>
</dbReference>
<dbReference type="Gene3D" id="3.30.420.10">
    <property type="entry name" value="Ribonuclease H-like superfamily/Ribonuclease H"/>
    <property type="match status" value="1"/>
</dbReference>
<dbReference type="Proteomes" id="UP000306420">
    <property type="component" value="Unassembled WGS sequence"/>
</dbReference>
<comment type="similarity">
    <text evidence="2">Belongs to the transposase IS30 family.</text>
</comment>
<evidence type="ECO:0000256" key="3">
    <source>
        <dbReference type="ARBA" id="ARBA00022578"/>
    </source>
</evidence>
<dbReference type="GO" id="GO:0006313">
    <property type="term" value="P:DNA transposition"/>
    <property type="evidence" value="ECO:0007669"/>
    <property type="project" value="InterPro"/>
</dbReference>
<evidence type="ECO:0000256" key="1">
    <source>
        <dbReference type="ARBA" id="ARBA00002190"/>
    </source>
</evidence>